<dbReference type="STRING" id="1776384.GCA_900086585_03733"/>
<keyword evidence="8" id="KW-1185">Reference proteome</keyword>
<accession>A0A415E3D8</accession>
<evidence type="ECO:0000313" key="8">
    <source>
        <dbReference type="Proteomes" id="UP000284841"/>
    </source>
</evidence>
<dbReference type="InterPro" id="IPR023753">
    <property type="entry name" value="FAD/NAD-binding_dom"/>
</dbReference>
<name>A0A415E3D8_9FIRM</name>
<dbReference type="Gene3D" id="3.50.50.60">
    <property type="entry name" value="FAD/NAD(P)-binding domain"/>
    <property type="match status" value="2"/>
</dbReference>
<dbReference type="InterPro" id="IPR036188">
    <property type="entry name" value="FAD/NAD-bd_sf"/>
</dbReference>
<evidence type="ECO:0000256" key="3">
    <source>
        <dbReference type="ARBA" id="ARBA00023002"/>
    </source>
</evidence>
<evidence type="ECO:0000256" key="2">
    <source>
        <dbReference type="ARBA" id="ARBA00022827"/>
    </source>
</evidence>
<keyword evidence="1" id="KW-0285">Flavoprotein</keyword>
<feature type="domain" description="FAD/NAD(P)-binding" evidence="6">
    <location>
        <begin position="5"/>
        <end position="295"/>
    </location>
</feature>
<dbReference type="InterPro" id="IPR050097">
    <property type="entry name" value="Ferredoxin-NADP_redctase_2"/>
</dbReference>
<dbReference type="SUPFAM" id="SSF51905">
    <property type="entry name" value="FAD/NAD(P)-binding domain"/>
    <property type="match status" value="1"/>
</dbReference>
<keyword evidence="5" id="KW-0676">Redox-active center</keyword>
<dbReference type="GO" id="GO:0016668">
    <property type="term" value="F:oxidoreductase activity, acting on a sulfur group of donors, NAD(P) as acceptor"/>
    <property type="evidence" value="ECO:0007669"/>
    <property type="project" value="UniProtKB-ARBA"/>
</dbReference>
<dbReference type="PROSITE" id="PS00573">
    <property type="entry name" value="PYRIDINE_REDOX_2"/>
    <property type="match status" value="1"/>
</dbReference>
<dbReference type="PRINTS" id="PR00469">
    <property type="entry name" value="PNDRDTASEII"/>
</dbReference>
<proteinExistence type="predicted"/>
<evidence type="ECO:0000256" key="1">
    <source>
        <dbReference type="ARBA" id="ARBA00022630"/>
    </source>
</evidence>
<evidence type="ECO:0000313" key="7">
    <source>
        <dbReference type="EMBL" id="RHJ88152.1"/>
    </source>
</evidence>
<keyword evidence="3" id="KW-0560">Oxidoreductase</keyword>
<dbReference type="RefSeq" id="WP_118334733.1">
    <property type="nucleotide sequence ID" value="NZ_AP025567.1"/>
</dbReference>
<dbReference type="InterPro" id="IPR008255">
    <property type="entry name" value="Pyr_nucl-diS_OxRdtase_2_AS"/>
</dbReference>
<dbReference type="Proteomes" id="UP000284841">
    <property type="component" value="Unassembled WGS sequence"/>
</dbReference>
<organism evidence="7 8">
    <name type="scientific">Emergencia timonensis</name>
    <dbReference type="NCBI Taxonomy" id="1776384"/>
    <lineage>
        <taxon>Bacteria</taxon>
        <taxon>Bacillati</taxon>
        <taxon>Bacillota</taxon>
        <taxon>Clostridia</taxon>
        <taxon>Peptostreptococcales</taxon>
        <taxon>Anaerovoracaceae</taxon>
        <taxon>Emergencia</taxon>
    </lineage>
</organism>
<dbReference type="EMBL" id="QRMS01000002">
    <property type="protein sequence ID" value="RHJ88152.1"/>
    <property type="molecule type" value="Genomic_DNA"/>
</dbReference>
<reference evidence="7 8" key="1">
    <citation type="submission" date="2018-08" db="EMBL/GenBank/DDBJ databases">
        <title>A genome reference for cultivated species of the human gut microbiota.</title>
        <authorList>
            <person name="Zou Y."/>
            <person name="Xue W."/>
            <person name="Luo G."/>
        </authorList>
    </citation>
    <scope>NUCLEOTIDE SEQUENCE [LARGE SCALE GENOMIC DNA]</scope>
    <source>
        <strain evidence="7 8">AM07-24</strain>
    </source>
</reference>
<keyword evidence="4" id="KW-1015">Disulfide bond</keyword>
<evidence type="ECO:0000256" key="4">
    <source>
        <dbReference type="ARBA" id="ARBA00023157"/>
    </source>
</evidence>
<evidence type="ECO:0000259" key="6">
    <source>
        <dbReference type="Pfam" id="PF07992"/>
    </source>
</evidence>
<dbReference type="PANTHER" id="PTHR48105">
    <property type="entry name" value="THIOREDOXIN REDUCTASE 1-RELATED-RELATED"/>
    <property type="match status" value="1"/>
</dbReference>
<dbReference type="PRINTS" id="PR00368">
    <property type="entry name" value="FADPNR"/>
</dbReference>
<gene>
    <name evidence="7" type="ORF">DW099_06965</name>
</gene>
<sequence>MEKFYDLIIVGGGPAGLSAAIYAGRSERQTLLLEKGSYGGRINDTYEVRNYPGTVVDSGQHLMERFHEHALSHPTVELKRTTVTGIKKEEDLFTVSTKRRGDFLARSVVLDLGTKPRELGIEGEKEFTGHGVAYCATCDAEFFKGKEIYVLGSGDQAVEEADYLTGFASKVSIIVLHEEGHLDCNEVAAEHAYKNPKIEFVWNTTVAAIKGNDHVESLVLKRVDTGEEREVPSEGLFLFVGMVPQTDLVRDLVTCDHSGYIQVNEKMETSLPGLYAVGDCTQTFLRQVVTSAANGAVAAVASERYVKELNQIQGILSEDSGNIVFLFYNPYRNEEIEKAGELEQQLSGQWKVYRQDITRQSLLYQNLGVEQTVSAAFYRDGKLIEVKPADDCLSMISC</sequence>
<dbReference type="OrthoDB" id="9806179at2"/>
<comment type="caution">
    <text evidence="7">The sequence shown here is derived from an EMBL/GenBank/DDBJ whole genome shotgun (WGS) entry which is preliminary data.</text>
</comment>
<evidence type="ECO:0000256" key="5">
    <source>
        <dbReference type="ARBA" id="ARBA00023284"/>
    </source>
</evidence>
<dbReference type="Pfam" id="PF07992">
    <property type="entry name" value="Pyr_redox_2"/>
    <property type="match status" value="1"/>
</dbReference>
<protein>
    <submittedName>
        <fullName evidence="7">FAD-binding protein</fullName>
    </submittedName>
</protein>
<dbReference type="AlphaFoldDB" id="A0A415E3D8"/>
<keyword evidence="2" id="KW-0274">FAD</keyword>